<dbReference type="Gene3D" id="1.20.120.910">
    <property type="entry name" value="DksA, coiled-coil domain"/>
    <property type="match status" value="1"/>
</dbReference>
<gene>
    <name evidence="6" type="ORF">SAMN05421738_102155</name>
</gene>
<evidence type="ECO:0000256" key="4">
    <source>
        <dbReference type="PROSITE-ProRule" id="PRU00510"/>
    </source>
</evidence>
<dbReference type="Pfam" id="PF01258">
    <property type="entry name" value="zf-dskA_traR"/>
    <property type="match status" value="1"/>
</dbReference>
<dbReference type="PROSITE" id="PS51128">
    <property type="entry name" value="ZF_DKSA_2"/>
    <property type="match status" value="1"/>
</dbReference>
<dbReference type="RefSeq" id="WP_092906168.1">
    <property type="nucleotide sequence ID" value="NZ_FOUZ01000002.1"/>
</dbReference>
<evidence type="ECO:0000259" key="5">
    <source>
        <dbReference type="Pfam" id="PF01258"/>
    </source>
</evidence>
<keyword evidence="1" id="KW-0479">Metal-binding</keyword>
<dbReference type="PANTHER" id="PTHR33823">
    <property type="entry name" value="RNA POLYMERASE-BINDING TRANSCRIPTION FACTOR DKSA-RELATED"/>
    <property type="match status" value="1"/>
</dbReference>
<evidence type="ECO:0000313" key="7">
    <source>
        <dbReference type="Proteomes" id="UP000199149"/>
    </source>
</evidence>
<accession>A0A1I4TD95</accession>
<dbReference type="SUPFAM" id="SSF109635">
    <property type="entry name" value="DnaK suppressor protein DksA, alpha-hairpin domain"/>
    <property type="match status" value="1"/>
</dbReference>
<dbReference type="STRING" id="684065.SAMN05421738_102155"/>
<organism evidence="6 7">
    <name type="scientific">Algoriella xinjiangensis</name>
    <dbReference type="NCBI Taxonomy" id="684065"/>
    <lineage>
        <taxon>Bacteria</taxon>
        <taxon>Pseudomonadati</taxon>
        <taxon>Bacteroidota</taxon>
        <taxon>Flavobacteriia</taxon>
        <taxon>Flavobacteriales</taxon>
        <taxon>Weeksellaceae</taxon>
        <taxon>Algoriella</taxon>
    </lineage>
</organism>
<evidence type="ECO:0000256" key="2">
    <source>
        <dbReference type="ARBA" id="ARBA00022771"/>
    </source>
</evidence>
<dbReference type="GO" id="GO:0008270">
    <property type="term" value="F:zinc ion binding"/>
    <property type="evidence" value="ECO:0007669"/>
    <property type="project" value="UniProtKB-KW"/>
</dbReference>
<dbReference type="InterPro" id="IPR037187">
    <property type="entry name" value="DnaK_N"/>
</dbReference>
<feature type="zinc finger region" description="dksA C4-type" evidence="4">
    <location>
        <begin position="99"/>
        <end position="123"/>
    </location>
</feature>
<sequence>MATTEEKIRYSDKELEEFKILIQNKLDQAIKDYDLLKEAYTNDSNNGTDDTSPTFKAFEEGSETMSKEQNAQLAARQDKFIRDLKNALIRIENKTYGICRVTGKLINKDRLKLVPHATLSIEAKNMQR</sequence>
<dbReference type="OrthoDB" id="9811543at2"/>
<dbReference type="InterPro" id="IPR000962">
    <property type="entry name" value="Znf_DskA_TraR"/>
</dbReference>
<reference evidence="7" key="1">
    <citation type="submission" date="2016-10" db="EMBL/GenBank/DDBJ databases">
        <authorList>
            <person name="Varghese N."/>
            <person name="Submissions S."/>
        </authorList>
    </citation>
    <scope>NUCLEOTIDE SEQUENCE [LARGE SCALE GENOMIC DNA]</scope>
    <source>
        <strain evidence="7">XJ109</strain>
    </source>
</reference>
<keyword evidence="7" id="KW-1185">Reference proteome</keyword>
<dbReference type="PANTHER" id="PTHR33823:SF2">
    <property type="entry name" value="RNA POLYMERASE-BINDING TRANSCRIPTION FACTOR DKSA"/>
    <property type="match status" value="1"/>
</dbReference>
<dbReference type="Proteomes" id="UP000199149">
    <property type="component" value="Unassembled WGS sequence"/>
</dbReference>
<name>A0A1I4TD95_9FLAO</name>
<protein>
    <submittedName>
        <fullName evidence="6">RNA polymerase-binding transcription factor DksA</fullName>
    </submittedName>
</protein>
<evidence type="ECO:0000256" key="1">
    <source>
        <dbReference type="ARBA" id="ARBA00022723"/>
    </source>
</evidence>
<evidence type="ECO:0000313" key="6">
    <source>
        <dbReference type="EMBL" id="SFM74656.1"/>
    </source>
</evidence>
<feature type="domain" description="Zinc finger DksA/TraR C4-type" evidence="5">
    <location>
        <begin position="95"/>
        <end position="124"/>
    </location>
</feature>
<keyword evidence="2" id="KW-0863">Zinc-finger</keyword>
<keyword evidence="3" id="KW-0862">Zinc</keyword>
<dbReference type="EMBL" id="FOUZ01000002">
    <property type="protein sequence ID" value="SFM74656.1"/>
    <property type="molecule type" value="Genomic_DNA"/>
</dbReference>
<proteinExistence type="predicted"/>
<evidence type="ECO:0000256" key="3">
    <source>
        <dbReference type="ARBA" id="ARBA00022833"/>
    </source>
</evidence>
<dbReference type="AlphaFoldDB" id="A0A1I4TD95"/>